<sequence length="665" mass="70832">MAKNQRLNASITIGSVLEGSVKKNISFLKSGLSQVGSAIKDVERRQRELAKQRKVLEKEGRSVEELDREYQDLERTLGKLRRAQERWTNASHAANRVGKTFSAMTTDIGRQARRLAVGGGLAATAIFGVASSTAQLGDDVAKTADKLGIGTGALQELRYAAERSGVSTGEFDKSLEKMTKNIGLAMEGTGAQKDALDALGLSAADLADMLPDDALAAIADRLTEVETTAERAAIANDLFGRSGIGMLNMLRDGSKGLNDLRDDARETGYVLEEEAARNAEVFQDSLLDLQLVGKGLKNTIGAELMPVVTQTMQEISGWLVSNRAEVKEWAGAFADGVERAIPVVRDLASGVGRVTRTVSKSVTKVAEMVGGWENFGVIIGGVLASGTIMKVVKFGGAVFSLGKAMVGLSGVLPLVAGGIKAIGVAMIANPVGAIIAAIAGAAYLIYKNWEPIKAFFLNLWEKVKETFESAKNRIGEIWDGLKQNIADGVAGVKEAWAGVKEGIGSVLDWLASKFEWVMGIIQPVIDALRWVQNAPGKAGRWVADKLWGGSDEPVQERASGGFFRPGAVLTGEKGPELMYQNRAGWVADNRAMRSLADYAGKVSGIMQGGGMQAAAQAAVTHVHQYTVNAQGVSAQQLIEMLDQRARQASQGGLFDRVPATGMWGR</sequence>
<evidence type="ECO:0000313" key="3">
    <source>
        <dbReference type="EMBL" id="GHE88222.1"/>
    </source>
</evidence>
<gene>
    <name evidence="3" type="ORF">GCM10016455_05440</name>
</gene>
<evidence type="ECO:0008006" key="5">
    <source>
        <dbReference type="Google" id="ProtNLM"/>
    </source>
</evidence>
<protein>
    <recommendedName>
        <fullName evidence="5">Phage tail tape measure protein</fullName>
    </recommendedName>
</protein>
<keyword evidence="2" id="KW-0472">Membrane</keyword>
<evidence type="ECO:0000313" key="4">
    <source>
        <dbReference type="Proteomes" id="UP000609802"/>
    </source>
</evidence>
<dbReference type="RefSeq" id="WP_191284931.1">
    <property type="nucleotide sequence ID" value="NZ_BNCH01000001.1"/>
</dbReference>
<name>A0ABQ3IMT8_9RHOB</name>
<evidence type="ECO:0000256" key="1">
    <source>
        <dbReference type="SAM" id="Coils"/>
    </source>
</evidence>
<organism evidence="3 4">
    <name type="scientific">Aliiroseovarius zhejiangensis</name>
    <dbReference type="NCBI Taxonomy" id="1632025"/>
    <lineage>
        <taxon>Bacteria</taxon>
        <taxon>Pseudomonadati</taxon>
        <taxon>Pseudomonadota</taxon>
        <taxon>Alphaproteobacteria</taxon>
        <taxon>Rhodobacterales</taxon>
        <taxon>Paracoccaceae</taxon>
        <taxon>Aliiroseovarius</taxon>
    </lineage>
</organism>
<feature type="transmembrane region" description="Helical" evidence="2">
    <location>
        <begin position="422"/>
        <end position="446"/>
    </location>
</feature>
<keyword evidence="1" id="KW-0175">Coiled coil</keyword>
<feature type="coiled-coil region" evidence="1">
    <location>
        <begin position="39"/>
        <end position="90"/>
    </location>
</feature>
<proteinExistence type="predicted"/>
<evidence type="ECO:0000256" key="2">
    <source>
        <dbReference type="SAM" id="Phobius"/>
    </source>
</evidence>
<keyword evidence="2" id="KW-0812">Transmembrane</keyword>
<dbReference type="Proteomes" id="UP000609802">
    <property type="component" value="Unassembled WGS sequence"/>
</dbReference>
<accession>A0ABQ3IMT8</accession>
<keyword evidence="4" id="KW-1185">Reference proteome</keyword>
<dbReference type="PANTHER" id="PTHR37813">
    <property type="entry name" value="FELS-2 PROPHAGE PROTEIN"/>
    <property type="match status" value="1"/>
</dbReference>
<keyword evidence="2" id="KW-1133">Transmembrane helix</keyword>
<reference evidence="4" key="1">
    <citation type="journal article" date="2019" name="Int. J. Syst. Evol. Microbiol.">
        <title>The Global Catalogue of Microorganisms (GCM) 10K type strain sequencing project: providing services to taxonomists for standard genome sequencing and annotation.</title>
        <authorList>
            <consortium name="The Broad Institute Genomics Platform"/>
            <consortium name="The Broad Institute Genome Sequencing Center for Infectious Disease"/>
            <person name="Wu L."/>
            <person name="Ma J."/>
        </authorList>
    </citation>
    <scope>NUCLEOTIDE SEQUENCE [LARGE SCALE GENOMIC DNA]</scope>
    <source>
        <strain evidence="4">KCTC 42443</strain>
    </source>
</reference>
<feature type="transmembrane region" description="Helical" evidence="2">
    <location>
        <begin position="394"/>
        <end position="416"/>
    </location>
</feature>
<comment type="caution">
    <text evidence="3">The sequence shown here is derived from an EMBL/GenBank/DDBJ whole genome shotgun (WGS) entry which is preliminary data.</text>
</comment>
<dbReference type="EMBL" id="BNCH01000001">
    <property type="protein sequence ID" value="GHE88222.1"/>
    <property type="molecule type" value="Genomic_DNA"/>
</dbReference>
<dbReference type="PANTHER" id="PTHR37813:SF1">
    <property type="entry name" value="FELS-2 PROPHAGE PROTEIN"/>
    <property type="match status" value="1"/>
</dbReference>